<feature type="domain" description="EF-hand" evidence="10">
    <location>
        <begin position="178"/>
        <end position="202"/>
    </location>
</feature>
<evidence type="ECO:0000256" key="8">
    <source>
        <dbReference type="ARBA" id="ARBA00023303"/>
    </source>
</evidence>
<accession>A0A7S0CJE1</accession>
<dbReference type="InterPro" id="IPR011992">
    <property type="entry name" value="EF-hand-dom_pair"/>
</dbReference>
<dbReference type="InterPro" id="IPR013099">
    <property type="entry name" value="K_chnl_dom"/>
</dbReference>
<keyword evidence="2" id="KW-0813">Transport</keyword>
<evidence type="ECO:0000256" key="1">
    <source>
        <dbReference type="ARBA" id="ARBA00004141"/>
    </source>
</evidence>
<keyword evidence="4" id="KW-0106">Calcium</keyword>
<protein>
    <recommendedName>
        <fullName evidence="10">EF-hand domain-containing protein</fullName>
    </recommendedName>
</protein>
<keyword evidence="8" id="KW-0407">Ion channel</keyword>
<sequence length="250" mass="28030">MKGVRNRSSRRLMKIFDTIKNDNESDQISDGITANSTSASSVSNSYLESLSKNDDDKLSTMNQDEKSIINQIGSIFVSQLPVLCLILSLAIFFGKKFEGWCTATSIYYCWTTLATVGYGDYSPQSQPMRLFAVFFIPFSVAIAGEMIGRIATIFANREEARAEQRFLARELTMQDLIVMDTDNSGEVSFNEFLTFMLVTMQKVEQDTVDELKVVFTGLNLDGSGTIKKDDLILAVKKRKEQKLGNRAARK</sequence>
<evidence type="ECO:0000256" key="4">
    <source>
        <dbReference type="ARBA" id="ARBA00022837"/>
    </source>
</evidence>
<dbReference type="Pfam" id="PF07885">
    <property type="entry name" value="Ion_trans_2"/>
    <property type="match status" value="1"/>
</dbReference>
<evidence type="ECO:0000313" key="11">
    <source>
        <dbReference type="EMBL" id="CAD8423627.1"/>
    </source>
</evidence>
<dbReference type="InterPro" id="IPR003280">
    <property type="entry name" value="2pore_dom_K_chnl"/>
</dbReference>
<dbReference type="EMBL" id="HBEL01042423">
    <property type="protein sequence ID" value="CAD8423627.1"/>
    <property type="molecule type" value="Transcribed_RNA"/>
</dbReference>
<evidence type="ECO:0000256" key="9">
    <source>
        <dbReference type="SAM" id="Phobius"/>
    </source>
</evidence>
<dbReference type="AlphaFoldDB" id="A0A7S0CJE1"/>
<dbReference type="GO" id="GO:0030322">
    <property type="term" value="P:stabilization of membrane potential"/>
    <property type="evidence" value="ECO:0007669"/>
    <property type="project" value="TreeGrafter"/>
</dbReference>
<dbReference type="GO" id="GO:0005886">
    <property type="term" value="C:plasma membrane"/>
    <property type="evidence" value="ECO:0007669"/>
    <property type="project" value="TreeGrafter"/>
</dbReference>
<keyword evidence="6" id="KW-0406">Ion transport</keyword>
<dbReference type="GO" id="GO:0022841">
    <property type="term" value="F:potassium ion leak channel activity"/>
    <property type="evidence" value="ECO:0007669"/>
    <property type="project" value="TreeGrafter"/>
</dbReference>
<dbReference type="PROSITE" id="PS50222">
    <property type="entry name" value="EF_HAND_2"/>
    <property type="match status" value="1"/>
</dbReference>
<evidence type="ECO:0000256" key="5">
    <source>
        <dbReference type="ARBA" id="ARBA00022989"/>
    </source>
</evidence>
<name>A0A7S0CJE1_9STRA</name>
<keyword evidence="3 9" id="KW-0812">Transmembrane</keyword>
<dbReference type="InterPro" id="IPR018247">
    <property type="entry name" value="EF_Hand_1_Ca_BS"/>
</dbReference>
<evidence type="ECO:0000256" key="7">
    <source>
        <dbReference type="ARBA" id="ARBA00023136"/>
    </source>
</evidence>
<feature type="transmembrane region" description="Helical" evidence="9">
    <location>
        <begin position="68"/>
        <end position="93"/>
    </location>
</feature>
<dbReference type="GO" id="GO:0005737">
    <property type="term" value="C:cytoplasm"/>
    <property type="evidence" value="ECO:0007669"/>
    <property type="project" value="UniProtKB-ARBA"/>
</dbReference>
<comment type="subcellular location">
    <subcellularLocation>
        <location evidence="1">Membrane</location>
        <topology evidence="1">Multi-pass membrane protein</topology>
    </subcellularLocation>
</comment>
<feature type="transmembrane region" description="Helical" evidence="9">
    <location>
        <begin position="130"/>
        <end position="155"/>
    </location>
</feature>
<evidence type="ECO:0000259" key="10">
    <source>
        <dbReference type="PROSITE" id="PS50222"/>
    </source>
</evidence>
<dbReference type="GO" id="GO:0005509">
    <property type="term" value="F:calcium ion binding"/>
    <property type="evidence" value="ECO:0007669"/>
    <property type="project" value="InterPro"/>
</dbReference>
<dbReference type="PANTHER" id="PTHR11003">
    <property type="entry name" value="POTASSIUM CHANNEL, SUBFAMILY K"/>
    <property type="match status" value="1"/>
</dbReference>
<keyword evidence="7 9" id="KW-0472">Membrane</keyword>
<proteinExistence type="predicted"/>
<keyword evidence="5 9" id="KW-1133">Transmembrane helix</keyword>
<evidence type="ECO:0000256" key="3">
    <source>
        <dbReference type="ARBA" id="ARBA00022692"/>
    </source>
</evidence>
<dbReference type="Gene3D" id="1.10.287.70">
    <property type="match status" value="1"/>
</dbReference>
<gene>
    <name evidence="11" type="ORF">PINE0816_LOCUS19785</name>
</gene>
<dbReference type="Gene3D" id="1.10.238.10">
    <property type="entry name" value="EF-hand"/>
    <property type="match status" value="1"/>
</dbReference>
<dbReference type="SUPFAM" id="SSF47473">
    <property type="entry name" value="EF-hand"/>
    <property type="match status" value="1"/>
</dbReference>
<organism evidence="11">
    <name type="scientific">Proboscia inermis</name>
    <dbReference type="NCBI Taxonomy" id="420281"/>
    <lineage>
        <taxon>Eukaryota</taxon>
        <taxon>Sar</taxon>
        <taxon>Stramenopiles</taxon>
        <taxon>Ochrophyta</taxon>
        <taxon>Bacillariophyta</taxon>
        <taxon>Coscinodiscophyceae</taxon>
        <taxon>Rhizosoleniophycidae</taxon>
        <taxon>Rhizosoleniales</taxon>
        <taxon>Rhizosoleniaceae</taxon>
        <taxon>Proboscia</taxon>
    </lineage>
</organism>
<dbReference type="PROSITE" id="PS00018">
    <property type="entry name" value="EF_HAND_1"/>
    <property type="match status" value="1"/>
</dbReference>
<dbReference type="InterPro" id="IPR002048">
    <property type="entry name" value="EF_hand_dom"/>
</dbReference>
<dbReference type="GO" id="GO:0015271">
    <property type="term" value="F:outward rectifier potassium channel activity"/>
    <property type="evidence" value="ECO:0007669"/>
    <property type="project" value="TreeGrafter"/>
</dbReference>
<evidence type="ECO:0000256" key="6">
    <source>
        <dbReference type="ARBA" id="ARBA00023065"/>
    </source>
</evidence>
<dbReference type="SUPFAM" id="SSF81324">
    <property type="entry name" value="Voltage-gated potassium channels"/>
    <property type="match status" value="1"/>
</dbReference>
<dbReference type="PANTHER" id="PTHR11003:SF291">
    <property type="entry name" value="IP11374P"/>
    <property type="match status" value="1"/>
</dbReference>
<dbReference type="Pfam" id="PF13833">
    <property type="entry name" value="EF-hand_8"/>
    <property type="match status" value="1"/>
</dbReference>
<evidence type="ECO:0000256" key="2">
    <source>
        <dbReference type="ARBA" id="ARBA00022448"/>
    </source>
</evidence>
<reference evidence="11" key="1">
    <citation type="submission" date="2021-01" db="EMBL/GenBank/DDBJ databases">
        <authorList>
            <person name="Corre E."/>
            <person name="Pelletier E."/>
            <person name="Niang G."/>
            <person name="Scheremetjew M."/>
            <person name="Finn R."/>
            <person name="Kale V."/>
            <person name="Holt S."/>
            <person name="Cochrane G."/>
            <person name="Meng A."/>
            <person name="Brown T."/>
            <person name="Cohen L."/>
        </authorList>
    </citation>
    <scope>NUCLEOTIDE SEQUENCE</scope>
    <source>
        <strain evidence="11">CCAP1064/1</strain>
    </source>
</reference>